<evidence type="ECO:0000313" key="2">
    <source>
        <dbReference type="Proteomes" id="UP000184241"/>
    </source>
</evidence>
<accession>A0A1M5U252</accession>
<protein>
    <submittedName>
        <fullName evidence="1">Uncharacterized protein</fullName>
    </submittedName>
</protein>
<gene>
    <name evidence="1" type="ORF">SAMN02745941_00385</name>
</gene>
<dbReference type="Proteomes" id="UP000184241">
    <property type="component" value="Unassembled WGS sequence"/>
</dbReference>
<sequence>MSEALEQIKGFVKAFEAINNGKYEGTDYLIDEFKYNGNQLLSIKNYLMKITSSNYEPESLIFEDVGNWRKTFEILFRSYFTRNIEILENIYKIEFIKMLNKYIDNEQVEVWGSGINDGFSCITKYFKEVSGSDLLFVFKEKILIFHFGIND</sequence>
<proteinExistence type="predicted"/>
<dbReference type="AlphaFoldDB" id="A0A1M5U252"/>
<reference evidence="1 2" key="1">
    <citation type="submission" date="2016-11" db="EMBL/GenBank/DDBJ databases">
        <authorList>
            <person name="Jaros S."/>
            <person name="Januszkiewicz K."/>
            <person name="Wedrychowicz H."/>
        </authorList>
    </citation>
    <scope>NUCLEOTIDE SEQUENCE [LARGE SCALE GENOMIC DNA]</scope>
    <source>
        <strain evidence="1 2">DSM 6191</strain>
    </source>
</reference>
<dbReference type="RefSeq" id="WP_073016173.1">
    <property type="nucleotide sequence ID" value="NZ_FQXU01000003.1"/>
</dbReference>
<evidence type="ECO:0000313" key="1">
    <source>
        <dbReference type="EMBL" id="SHH57069.1"/>
    </source>
</evidence>
<name>A0A1M5U252_9CLOT</name>
<dbReference type="EMBL" id="FQXU01000003">
    <property type="protein sequence ID" value="SHH57069.1"/>
    <property type="molecule type" value="Genomic_DNA"/>
</dbReference>
<organism evidence="1 2">
    <name type="scientific">Clostridium intestinale DSM 6191</name>
    <dbReference type="NCBI Taxonomy" id="1121320"/>
    <lineage>
        <taxon>Bacteria</taxon>
        <taxon>Bacillati</taxon>
        <taxon>Bacillota</taxon>
        <taxon>Clostridia</taxon>
        <taxon>Eubacteriales</taxon>
        <taxon>Clostridiaceae</taxon>
        <taxon>Clostridium</taxon>
    </lineage>
</organism>